<evidence type="ECO:0000256" key="7">
    <source>
        <dbReference type="ARBA" id="ARBA00022692"/>
    </source>
</evidence>
<proteinExistence type="predicted"/>
<comment type="catalytic activity">
    <reaction evidence="1">
        <text>ATP + protein L-histidine = ADP + protein N-phospho-L-histidine.</text>
        <dbReference type="EC" id="2.7.13.3"/>
    </reaction>
</comment>
<dbReference type="PROSITE" id="PS50885">
    <property type="entry name" value="HAMP"/>
    <property type="match status" value="1"/>
</dbReference>
<evidence type="ECO:0000256" key="1">
    <source>
        <dbReference type="ARBA" id="ARBA00000085"/>
    </source>
</evidence>
<dbReference type="PRINTS" id="PR00344">
    <property type="entry name" value="BCTRLSENSOR"/>
</dbReference>
<reference evidence="17 18" key="1">
    <citation type="submission" date="2023-05" db="EMBL/GenBank/DDBJ databases">
        <title>Comparative genomics reveals the evidence of polycyclic aromatic hydrocarbons degradation in moderately halophilic genus Pontibacillus.</title>
        <authorList>
            <person name="Yang H."/>
            <person name="Qian Z."/>
        </authorList>
    </citation>
    <scope>NUCLEOTIDE SEQUENCE [LARGE SCALE GENOMIC DNA]</scope>
    <source>
        <strain evidence="18">HN14</strain>
    </source>
</reference>
<feature type="transmembrane region" description="Helical" evidence="14">
    <location>
        <begin position="150"/>
        <end position="172"/>
    </location>
</feature>
<evidence type="ECO:0000256" key="9">
    <source>
        <dbReference type="ARBA" id="ARBA00022777"/>
    </source>
</evidence>
<keyword evidence="13 14" id="KW-0472">Membrane</keyword>
<dbReference type="SMART" id="SM00387">
    <property type="entry name" value="HATPase_c"/>
    <property type="match status" value="1"/>
</dbReference>
<dbReference type="Gene3D" id="1.10.287.130">
    <property type="match status" value="1"/>
</dbReference>
<dbReference type="InterPro" id="IPR005467">
    <property type="entry name" value="His_kinase_dom"/>
</dbReference>
<keyword evidence="11 14" id="KW-1133">Transmembrane helix</keyword>
<dbReference type="GO" id="GO:0016301">
    <property type="term" value="F:kinase activity"/>
    <property type="evidence" value="ECO:0007669"/>
    <property type="project" value="UniProtKB-KW"/>
</dbReference>
<keyword evidence="8" id="KW-0547">Nucleotide-binding</keyword>
<keyword evidence="4" id="KW-1003">Cell membrane</keyword>
<dbReference type="InterPro" id="IPR003660">
    <property type="entry name" value="HAMP_dom"/>
</dbReference>
<evidence type="ECO:0000313" key="18">
    <source>
        <dbReference type="Proteomes" id="UP001236652"/>
    </source>
</evidence>
<evidence type="ECO:0000259" key="16">
    <source>
        <dbReference type="PROSITE" id="PS50885"/>
    </source>
</evidence>
<keyword evidence="9 17" id="KW-0418">Kinase</keyword>
<keyword evidence="6" id="KW-0808">Transferase</keyword>
<evidence type="ECO:0000256" key="2">
    <source>
        <dbReference type="ARBA" id="ARBA00004651"/>
    </source>
</evidence>
<evidence type="ECO:0000259" key="15">
    <source>
        <dbReference type="PROSITE" id="PS50109"/>
    </source>
</evidence>
<dbReference type="Gene3D" id="3.30.565.10">
    <property type="entry name" value="Histidine kinase-like ATPase, C-terminal domain"/>
    <property type="match status" value="1"/>
</dbReference>
<dbReference type="SUPFAM" id="SSF55874">
    <property type="entry name" value="ATPase domain of HSP90 chaperone/DNA topoisomerase II/histidine kinase"/>
    <property type="match status" value="1"/>
</dbReference>
<evidence type="ECO:0000256" key="8">
    <source>
        <dbReference type="ARBA" id="ARBA00022741"/>
    </source>
</evidence>
<evidence type="ECO:0000256" key="6">
    <source>
        <dbReference type="ARBA" id="ARBA00022679"/>
    </source>
</evidence>
<keyword evidence="18" id="KW-1185">Reference proteome</keyword>
<dbReference type="PANTHER" id="PTHR45528:SF1">
    <property type="entry name" value="SENSOR HISTIDINE KINASE CPXA"/>
    <property type="match status" value="1"/>
</dbReference>
<feature type="domain" description="Histidine kinase" evidence="15">
    <location>
        <begin position="234"/>
        <end position="442"/>
    </location>
</feature>
<feature type="transmembrane region" description="Helical" evidence="14">
    <location>
        <begin position="7"/>
        <end position="30"/>
    </location>
</feature>
<dbReference type="InterPro" id="IPR003594">
    <property type="entry name" value="HATPase_dom"/>
</dbReference>
<dbReference type="CDD" id="cd00082">
    <property type="entry name" value="HisKA"/>
    <property type="match status" value="1"/>
</dbReference>
<dbReference type="InterPro" id="IPR036097">
    <property type="entry name" value="HisK_dim/P_sf"/>
</dbReference>
<dbReference type="InterPro" id="IPR050398">
    <property type="entry name" value="HssS/ArlS-like"/>
</dbReference>
<feature type="domain" description="HAMP" evidence="16">
    <location>
        <begin position="174"/>
        <end position="226"/>
    </location>
</feature>
<dbReference type="Proteomes" id="UP001236652">
    <property type="component" value="Chromosome"/>
</dbReference>
<evidence type="ECO:0000256" key="5">
    <source>
        <dbReference type="ARBA" id="ARBA00022553"/>
    </source>
</evidence>
<evidence type="ECO:0000256" key="11">
    <source>
        <dbReference type="ARBA" id="ARBA00022989"/>
    </source>
</evidence>
<dbReference type="Gene3D" id="6.10.340.10">
    <property type="match status" value="1"/>
</dbReference>
<dbReference type="InterPro" id="IPR004358">
    <property type="entry name" value="Sig_transdc_His_kin-like_C"/>
</dbReference>
<dbReference type="PANTHER" id="PTHR45528">
    <property type="entry name" value="SENSOR HISTIDINE KINASE CPXA"/>
    <property type="match status" value="1"/>
</dbReference>
<evidence type="ECO:0000256" key="3">
    <source>
        <dbReference type="ARBA" id="ARBA00012438"/>
    </source>
</evidence>
<dbReference type="Pfam" id="PF00512">
    <property type="entry name" value="HisKA"/>
    <property type="match status" value="1"/>
</dbReference>
<dbReference type="InterPro" id="IPR003661">
    <property type="entry name" value="HisK_dim/P_dom"/>
</dbReference>
<comment type="subcellular location">
    <subcellularLocation>
        <location evidence="2">Cell membrane</location>
        <topology evidence="2">Multi-pass membrane protein</topology>
    </subcellularLocation>
</comment>
<sequence>MKLLYQLNAAFTALLVIIMSVTAFFIYSLLLDILIQDQQDELQTNGNLILNFLYEDPSGRGKLNRLIESNDYKILIMDPDENSPLATNLPESTARSWASEFETKDEQKGLRKMNGDNYVVSKLGYRFQGQEYLLILATPLEELQAIQSVFAVRMMIVFVIGIGITILFSYLLTKRLVTPLSRLKREVKKIENRQFSDIKRINASGEIGEVEQSVMDMAKELDQYIRSQKHFFQNASHELKTPLMTIQGYAEGVKDGVFEGDAADRSLDLIVKESDRLKKIVNEIILLAKLDSEDGIYNPDYMDAGQLLEETKERMYFLATENGVSLKVTVEDNQQLYVDEEKMLQALINIVGNGIRHAKSVVSLRAYAETSQFVLEIEDDGEGVPEDLLPQLFHRFVKGKEGETGLGLAISRAIVERSQGTIHVSNREQGGAVFRLQFPLGSHKQADL</sequence>
<gene>
    <name evidence="17" type="ORF">QNI29_20160</name>
</gene>
<evidence type="ECO:0000256" key="14">
    <source>
        <dbReference type="SAM" id="Phobius"/>
    </source>
</evidence>
<dbReference type="EMBL" id="CP126446">
    <property type="protein sequence ID" value="WIF98010.1"/>
    <property type="molecule type" value="Genomic_DNA"/>
</dbReference>
<protein>
    <recommendedName>
        <fullName evidence="3">histidine kinase</fullName>
        <ecNumber evidence="3">2.7.13.3</ecNumber>
    </recommendedName>
</protein>
<name>A0ABY8UWF3_9BACI</name>
<keyword evidence="7 14" id="KW-0812">Transmembrane</keyword>
<keyword evidence="5" id="KW-0597">Phosphoprotein</keyword>
<dbReference type="PROSITE" id="PS50109">
    <property type="entry name" value="HIS_KIN"/>
    <property type="match status" value="1"/>
</dbReference>
<evidence type="ECO:0000256" key="10">
    <source>
        <dbReference type="ARBA" id="ARBA00022840"/>
    </source>
</evidence>
<keyword evidence="12" id="KW-0902">Two-component regulatory system</keyword>
<dbReference type="SMART" id="SM00388">
    <property type="entry name" value="HisKA"/>
    <property type="match status" value="1"/>
</dbReference>
<accession>A0ABY8UWF3</accession>
<dbReference type="SUPFAM" id="SSF47384">
    <property type="entry name" value="Homodimeric domain of signal transducing histidine kinase"/>
    <property type="match status" value="1"/>
</dbReference>
<organism evidence="17 18">
    <name type="scientific">Pontibacillus chungwhensis</name>
    <dbReference type="NCBI Taxonomy" id="265426"/>
    <lineage>
        <taxon>Bacteria</taxon>
        <taxon>Bacillati</taxon>
        <taxon>Bacillota</taxon>
        <taxon>Bacilli</taxon>
        <taxon>Bacillales</taxon>
        <taxon>Bacillaceae</taxon>
        <taxon>Pontibacillus</taxon>
    </lineage>
</organism>
<evidence type="ECO:0000313" key="17">
    <source>
        <dbReference type="EMBL" id="WIF98010.1"/>
    </source>
</evidence>
<dbReference type="EC" id="2.7.13.3" evidence="3"/>
<dbReference type="InterPro" id="IPR036890">
    <property type="entry name" value="HATPase_C_sf"/>
</dbReference>
<keyword evidence="10" id="KW-0067">ATP-binding</keyword>
<evidence type="ECO:0000256" key="13">
    <source>
        <dbReference type="ARBA" id="ARBA00023136"/>
    </source>
</evidence>
<evidence type="ECO:0000256" key="4">
    <source>
        <dbReference type="ARBA" id="ARBA00022475"/>
    </source>
</evidence>
<dbReference type="Pfam" id="PF02518">
    <property type="entry name" value="HATPase_c"/>
    <property type="match status" value="1"/>
</dbReference>
<dbReference type="RefSeq" id="WP_231419541.1">
    <property type="nucleotide sequence ID" value="NZ_CP126446.1"/>
</dbReference>
<evidence type="ECO:0000256" key="12">
    <source>
        <dbReference type="ARBA" id="ARBA00023012"/>
    </source>
</evidence>